<reference evidence="2 3" key="1">
    <citation type="submission" date="2018-11" db="EMBL/GenBank/DDBJ databases">
        <title>Genome sequence of Saitozyma podzolica DSM 27192.</title>
        <authorList>
            <person name="Aliyu H."/>
            <person name="Gorte O."/>
            <person name="Ochsenreither K."/>
        </authorList>
    </citation>
    <scope>NUCLEOTIDE SEQUENCE [LARGE SCALE GENOMIC DNA]</scope>
    <source>
        <strain evidence="2 3">DSM 27192</strain>
    </source>
</reference>
<proteinExistence type="predicted"/>
<dbReference type="Proteomes" id="UP000279259">
    <property type="component" value="Unassembled WGS sequence"/>
</dbReference>
<evidence type="ECO:0000313" key="2">
    <source>
        <dbReference type="EMBL" id="RSH91829.1"/>
    </source>
</evidence>
<dbReference type="PIRSF" id="PIRSF002216">
    <property type="entry name" value="MRPL31_prd"/>
    <property type="match status" value="1"/>
</dbReference>
<comment type="subcellular location">
    <subcellularLocation>
        <location evidence="1">Mitochondrion</location>
    </subcellularLocation>
</comment>
<evidence type="ECO:0000256" key="1">
    <source>
        <dbReference type="PIRNR" id="PIRNR002216"/>
    </source>
</evidence>
<dbReference type="GO" id="GO:0032543">
    <property type="term" value="P:mitochondrial translation"/>
    <property type="evidence" value="ECO:0007669"/>
    <property type="project" value="UniProtKB-UniRule"/>
</dbReference>
<evidence type="ECO:0000313" key="3">
    <source>
        <dbReference type="Proteomes" id="UP000279259"/>
    </source>
</evidence>
<dbReference type="OrthoDB" id="2332379at2759"/>
<keyword evidence="3" id="KW-1185">Reference proteome</keyword>
<comment type="subunit">
    <text evidence="1">Component of the mitochondrial large ribosomal subunit.</text>
</comment>
<protein>
    <recommendedName>
        <fullName evidence="1">Large ribosomal subunit protein mL60</fullName>
    </recommendedName>
</protein>
<keyword evidence="1" id="KW-0689">Ribosomal protein</keyword>
<organism evidence="2 3">
    <name type="scientific">Saitozyma podzolica</name>
    <dbReference type="NCBI Taxonomy" id="1890683"/>
    <lineage>
        <taxon>Eukaryota</taxon>
        <taxon>Fungi</taxon>
        <taxon>Dikarya</taxon>
        <taxon>Basidiomycota</taxon>
        <taxon>Agaricomycotina</taxon>
        <taxon>Tremellomycetes</taxon>
        <taxon>Tremellales</taxon>
        <taxon>Trimorphomycetaceae</taxon>
        <taxon>Saitozyma</taxon>
    </lineage>
</organism>
<dbReference type="PANTHER" id="PTHR28271:SF1">
    <property type="entry name" value="LARGE RIBOSOMAL SUBUNIT PROTEIN ML60"/>
    <property type="match status" value="1"/>
</dbReference>
<dbReference type="AlphaFoldDB" id="A0A427YL96"/>
<dbReference type="PANTHER" id="PTHR28271">
    <property type="entry name" value="54S RIBOSOMAL PROTEIN L31, MITOCHONDRIAL"/>
    <property type="match status" value="1"/>
</dbReference>
<keyword evidence="1" id="KW-0496">Mitochondrion</keyword>
<dbReference type="GO" id="GO:0003735">
    <property type="term" value="F:structural constituent of ribosome"/>
    <property type="evidence" value="ECO:0007669"/>
    <property type="project" value="UniProtKB-UniRule"/>
</dbReference>
<dbReference type="InterPro" id="IPR016340">
    <property type="entry name" value="Ribosomal_mL60"/>
</dbReference>
<gene>
    <name evidence="2" type="ORF">EHS25_009199</name>
</gene>
<dbReference type="Pfam" id="PF09784">
    <property type="entry name" value="L31"/>
    <property type="match status" value="1"/>
</dbReference>
<name>A0A427YL96_9TREE</name>
<dbReference type="EMBL" id="RSCD01000007">
    <property type="protein sequence ID" value="RSH91829.1"/>
    <property type="molecule type" value="Genomic_DNA"/>
</dbReference>
<dbReference type="GO" id="GO:0005762">
    <property type="term" value="C:mitochondrial large ribosomal subunit"/>
    <property type="evidence" value="ECO:0007669"/>
    <property type="project" value="UniProtKB-UniRule"/>
</dbReference>
<keyword evidence="1" id="KW-0687">Ribonucleoprotein</keyword>
<accession>A0A427YL96</accession>
<comment type="caution">
    <text evidence="2">The sequence shown here is derived from an EMBL/GenBank/DDBJ whole genome shotgun (WGS) entry which is preliminary data.</text>
</comment>
<sequence length="105" mass="12094">MFGAFRPSSIVSGGLLWKNPWRLSPTRKANLRKRMKRVDEVIAAVAESGVITRSLARAVELPKESEMDPRDKYTTFTPHERGYRKSVHKVPKWTKLTLRENPKGF</sequence>